<dbReference type="SUPFAM" id="SSF47090">
    <property type="entry name" value="PGBD-like"/>
    <property type="match status" value="6"/>
</dbReference>
<name>A0A161PED4_9BACI</name>
<dbReference type="InterPro" id="IPR036366">
    <property type="entry name" value="PGBDSf"/>
</dbReference>
<gene>
    <name evidence="3" type="ORF">AZF04_18775</name>
</gene>
<feature type="domain" description="Peptidoglycan binding-like" evidence="2">
    <location>
        <begin position="405"/>
        <end position="461"/>
    </location>
</feature>
<comment type="caution">
    <text evidence="3">The sequence shown here is derived from an EMBL/GenBank/DDBJ whole genome shotgun (WGS) entry which is preliminary data.</text>
</comment>
<dbReference type="Pfam" id="PF01471">
    <property type="entry name" value="PG_binding_1"/>
    <property type="match status" value="6"/>
</dbReference>
<feature type="region of interest" description="Disordered" evidence="1">
    <location>
        <begin position="38"/>
        <end position="64"/>
    </location>
</feature>
<dbReference type="Proteomes" id="UP000075806">
    <property type="component" value="Unassembled WGS sequence"/>
</dbReference>
<protein>
    <recommendedName>
        <fullName evidence="2">Peptidoglycan binding-like domain-containing protein</fullName>
    </recommendedName>
</protein>
<reference evidence="3" key="1">
    <citation type="submission" date="2016-02" db="EMBL/GenBank/DDBJ databases">
        <title>Genome sequence of Bacillus trypoxylicola KCTC 13244(T).</title>
        <authorList>
            <person name="Jeong H."/>
            <person name="Park S.-H."/>
            <person name="Choi S.-K."/>
        </authorList>
    </citation>
    <scope>NUCLEOTIDE SEQUENCE [LARGE SCALE GENOMIC DNA]</scope>
    <source>
        <strain evidence="3">KCTC 13244</strain>
    </source>
</reference>
<dbReference type="Gene3D" id="1.10.101.10">
    <property type="entry name" value="PGBD-like superfamily/PGBD"/>
    <property type="match status" value="6"/>
</dbReference>
<dbReference type="STRING" id="519424.AZF04_18775"/>
<accession>A0A161PED4</accession>
<feature type="compositionally biased region" description="Acidic residues" evidence="1">
    <location>
        <begin position="54"/>
        <end position="64"/>
    </location>
</feature>
<feature type="compositionally biased region" description="Polar residues" evidence="1">
    <location>
        <begin position="39"/>
        <end position="53"/>
    </location>
</feature>
<evidence type="ECO:0000256" key="1">
    <source>
        <dbReference type="SAM" id="MobiDB-lite"/>
    </source>
</evidence>
<dbReference type="InterPro" id="IPR002477">
    <property type="entry name" value="Peptidoglycan-bd-like"/>
</dbReference>
<evidence type="ECO:0000313" key="3">
    <source>
        <dbReference type="EMBL" id="KYG30890.1"/>
    </source>
</evidence>
<evidence type="ECO:0000259" key="2">
    <source>
        <dbReference type="Pfam" id="PF01471"/>
    </source>
</evidence>
<feature type="domain" description="Peptidoglycan binding-like" evidence="2">
    <location>
        <begin position="128"/>
        <end position="183"/>
    </location>
</feature>
<evidence type="ECO:0000313" key="4">
    <source>
        <dbReference type="Proteomes" id="UP000075806"/>
    </source>
</evidence>
<feature type="domain" description="Peptidoglycan binding-like" evidence="2">
    <location>
        <begin position="476"/>
        <end position="527"/>
    </location>
</feature>
<proteinExistence type="predicted"/>
<feature type="domain" description="Peptidoglycan binding-like" evidence="2">
    <location>
        <begin position="267"/>
        <end position="323"/>
    </location>
</feature>
<sequence>MIGGETKVRKKIMAISLSVILIGVHFSSSITFAQEGDIESNNEQTQDESSTSELEVDNEQLSSEDDELIVDKEDVIEENAIETSTEDEEKINLEDSKIEDDTEEITETKSLNQVLHTASNELKNGDRDQRVVTLKRNLAKLGFPVPGNGTTLFGFETEKQVREFQKYYGIPVTGTLNMQTENKIADILKTPLQNGKRHNDTIQLKKDLEFLGYPVPGNGTNVFGDDTEKVIKQFQKTHNLVWNGIADEVTLAKIKELKSAPLSNGMRREDVKTLKENLAKLGFPVPGSGTNLYGNDTERKVREFQAYYKLPVDGVAGSSTINKINSVLNSPLQNGKRHNDTIQLKKDLALLGYPVPGNGTHVFGDDTEKIVKQFQKAHKLIQNGIGRTLAKIEELKSAPLSNGMRREDVKTLKENLAKLGFTVSGSGTNLYGNATERKVREFQSYYRLPVDGVAGPSTINKINSVLNSPLQNGKRNNATVQLKKDLAFLGFPVPGNGTTLYGNDTERVVKQFQRAHKLIQNGIGDKNARKN</sequence>
<dbReference type="AlphaFoldDB" id="A0A161PED4"/>
<dbReference type="EMBL" id="LTAO01000014">
    <property type="protein sequence ID" value="KYG30890.1"/>
    <property type="molecule type" value="Genomic_DNA"/>
</dbReference>
<keyword evidence="4" id="KW-1185">Reference proteome</keyword>
<organism evidence="3 4">
    <name type="scientific">Alkalihalobacillus trypoxylicola</name>
    <dbReference type="NCBI Taxonomy" id="519424"/>
    <lineage>
        <taxon>Bacteria</taxon>
        <taxon>Bacillati</taxon>
        <taxon>Bacillota</taxon>
        <taxon>Bacilli</taxon>
        <taxon>Bacillales</taxon>
        <taxon>Bacillaceae</taxon>
        <taxon>Alkalihalobacillus</taxon>
    </lineage>
</organism>
<feature type="domain" description="Peptidoglycan binding-like" evidence="2">
    <location>
        <begin position="337"/>
        <end position="385"/>
    </location>
</feature>
<feature type="domain" description="Peptidoglycan binding-like" evidence="2">
    <location>
        <begin position="197"/>
        <end position="254"/>
    </location>
</feature>
<dbReference type="InterPro" id="IPR036365">
    <property type="entry name" value="PGBD-like_sf"/>
</dbReference>